<feature type="chain" id="PRO_5038800322" evidence="2">
    <location>
        <begin position="20"/>
        <end position="396"/>
    </location>
</feature>
<reference evidence="3" key="1">
    <citation type="submission" date="2020-10" db="EMBL/GenBank/DDBJ databases">
        <authorList>
            <person name="Gilroy R."/>
        </authorList>
    </citation>
    <scope>NUCLEOTIDE SEQUENCE</scope>
    <source>
        <strain evidence="3">35461</strain>
    </source>
</reference>
<evidence type="ECO:0000313" key="3">
    <source>
        <dbReference type="EMBL" id="HIV09537.1"/>
    </source>
</evidence>
<protein>
    <submittedName>
        <fullName evidence="3">Uncharacterized protein</fullName>
    </submittedName>
</protein>
<evidence type="ECO:0000256" key="2">
    <source>
        <dbReference type="SAM" id="SignalP"/>
    </source>
</evidence>
<feature type="region of interest" description="Disordered" evidence="1">
    <location>
        <begin position="371"/>
        <end position="396"/>
    </location>
</feature>
<sequence length="396" mass="43056">MRRALALLFFAALAACALAQESPALRTPRYDPSLLGDVIEASELWDFTDDEKRPDYAKGIGLTPTNWPYQKHAVDVYEPWSALTFVAWVYRDNLPETYAGIVGISVYPLARKRAPCETFLRVPQGVGPVVLEGVAKPAGVNTNHVGTVAYNLTCDASVTVDFGGGESKTHEAGAYRDVEILAAEDGDVTVTTAPETAWTLYAGTPRTATVTGLAYSPNNPYCSCTKVNRWCFVVHTLRWTDEGLTLAGKSYLPDGTLYFDSDAAKTSKTCPAAEGVTRSEGAVRIVPFQNANLQGSPSSWRPDQTKPSVFRLIGVRRFNKILTDAEALDILRQDVEVLKRRGILTDKDFEPLPEAATASAALRAPAAPTLLDVPLPRPLTEEEAEALRKEAGHDGR</sequence>
<gene>
    <name evidence="3" type="ORF">IAC79_05440</name>
</gene>
<name>A0A9D1T2T7_9BACT</name>
<feature type="compositionally biased region" description="Basic and acidic residues" evidence="1">
    <location>
        <begin position="385"/>
        <end position="396"/>
    </location>
</feature>
<dbReference type="PROSITE" id="PS51257">
    <property type="entry name" value="PROKAR_LIPOPROTEIN"/>
    <property type="match status" value="1"/>
</dbReference>
<keyword evidence="2" id="KW-0732">Signal</keyword>
<comment type="caution">
    <text evidence="3">The sequence shown here is derived from an EMBL/GenBank/DDBJ whole genome shotgun (WGS) entry which is preliminary data.</text>
</comment>
<evidence type="ECO:0000313" key="4">
    <source>
        <dbReference type="Proteomes" id="UP000886845"/>
    </source>
</evidence>
<dbReference type="Proteomes" id="UP000886845">
    <property type="component" value="Unassembled WGS sequence"/>
</dbReference>
<evidence type="ECO:0000256" key="1">
    <source>
        <dbReference type="SAM" id="MobiDB-lite"/>
    </source>
</evidence>
<reference evidence="3" key="2">
    <citation type="journal article" date="2021" name="PeerJ">
        <title>Extensive microbial diversity within the chicken gut microbiome revealed by metagenomics and culture.</title>
        <authorList>
            <person name="Gilroy R."/>
            <person name="Ravi A."/>
            <person name="Getino M."/>
            <person name="Pursley I."/>
            <person name="Horton D.L."/>
            <person name="Alikhan N.F."/>
            <person name="Baker D."/>
            <person name="Gharbi K."/>
            <person name="Hall N."/>
            <person name="Watson M."/>
            <person name="Adriaenssens E.M."/>
            <person name="Foster-Nyarko E."/>
            <person name="Jarju S."/>
            <person name="Secka A."/>
            <person name="Antonio M."/>
            <person name="Oren A."/>
            <person name="Chaudhuri R.R."/>
            <person name="La Ragione R."/>
            <person name="Hildebrand F."/>
            <person name="Pallen M.J."/>
        </authorList>
    </citation>
    <scope>NUCLEOTIDE SEQUENCE</scope>
    <source>
        <strain evidence="3">35461</strain>
    </source>
</reference>
<dbReference type="EMBL" id="DVOR01000174">
    <property type="protein sequence ID" value="HIV09537.1"/>
    <property type="molecule type" value="Genomic_DNA"/>
</dbReference>
<accession>A0A9D1T2T7</accession>
<dbReference type="AlphaFoldDB" id="A0A9D1T2T7"/>
<feature type="signal peptide" evidence="2">
    <location>
        <begin position="1"/>
        <end position="19"/>
    </location>
</feature>
<proteinExistence type="predicted"/>
<organism evidence="3 4">
    <name type="scientific">Candidatus Spyradenecus faecavium</name>
    <dbReference type="NCBI Taxonomy" id="2840947"/>
    <lineage>
        <taxon>Bacteria</taxon>
        <taxon>Pseudomonadati</taxon>
        <taxon>Lentisphaerota</taxon>
        <taxon>Lentisphaeria</taxon>
        <taxon>Lentisphaerales</taxon>
        <taxon>Lentisphaeraceae</taxon>
        <taxon>Lentisphaeraceae incertae sedis</taxon>
        <taxon>Candidatus Spyradenecus</taxon>
    </lineage>
</organism>